<dbReference type="GO" id="GO:0004497">
    <property type="term" value="F:monooxygenase activity"/>
    <property type="evidence" value="ECO:0007669"/>
    <property type="project" value="InterPro"/>
</dbReference>
<gene>
    <name evidence="6" type="ORF">QBC42DRAFT_280322</name>
</gene>
<dbReference type="Proteomes" id="UP001321749">
    <property type="component" value="Unassembled WGS sequence"/>
</dbReference>
<comment type="caution">
    <text evidence="6">The sequence shown here is derived from an EMBL/GenBank/DDBJ whole genome shotgun (WGS) entry which is preliminary data.</text>
</comment>
<accession>A0AAV9H8W9</accession>
<dbReference type="PANTHER" id="PTHR24305:SF199">
    <property type="entry name" value="P450, PUTATIVE (EUROFUNG)-RELATED"/>
    <property type="match status" value="1"/>
</dbReference>
<dbReference type="GO" id="GO:0016705">
    <property type="term" value="F:oxidoreductase activity, acting on paired donors, with incorporation or reduction of molecular oxygen"/>
    <property type="evidence" value="ECO:0007669"/>
    <property type="project" value="InterPro"/>
</dbReference>
<keyword evidence="7" id="KW-1185">Reference proteome</keyword>
<evidence type="ECO:0000256" key="2">
    <source>
        <dbReference type="ARBA" id="ARBA00022723"/>
    </source>
</evidence>
<dbReference type="Gene3D" id="1.10.630.10">
    <property type="entry name" value="Cytochrome P450"/>
    <property type="match status" value="1"/>
</dbReference>
<dbReference type="InterPro" id="IPR002401">
    <property type="entry name" value="Cyt_P450_E_grp-I"/>
</dbReference>
<protein>
    <submittedName>
        <fullName evidence="6">Cytochrome P450</fullName>
    </submittedName>
</protein>
<dbReference type="GO" id="GO:0005506">
    <property type="term" value="F:iron ion binding"/>
    <property type="evidence" value="ECO:0007669"/>
    <property type="project" value="InterPro"/>
</dbReference>
<feature type="transmembrane region" description="Helical" evidence="5">
    <location>
        <begin position="12"/>
        <end position="33"/>
    </location>
</feature>
<dbReference type="InterPro" id="IPR036396">
    <property type="entry name" value="Cyt_P450_sf"/>
</dbReference>
<dbReference type="CDD" id="cd11058">
    <property type="entry name" value="CYP60B-like"/>
    <property type="match status" value="1"/>
</dbReference>
<dbReference type="GO" id="GO:0020037">
    <property type="term" value="F:heme binding"/>
    <property type="evidence" value="ECO:0007669"/>
    <property type="project" value="InterPro"/>
</dbReference>
<reference evidence="6" key="1">
    <citation type="journal article" date="2023" name="Mol. Phylogenet. Evol.">
        <title>Genome-scale phylogeny and comparative genomics of the fungal order Sordariales.</title>
        <authorList>
            <person name="Hensen N."/>
            <person name="Bonometti L."/>
            <person name="Westerberg I."/>
            <person name="Brannstrom I.O."/>
            <person name="Guillou S."/>
            <person name="Cros-Aarteil S."/>
            <person name="Calhoun S."/>
            <person name="Haridas S."/>
            <person name="Kuo A."/>
            <person name="Mondo S."/>
            <person name="Pangilinan J."/>
            <person name="Riley R."/>
            <person name="LaButti K."/>
            <person name="Andreopoulos B."/>
            <person name="Lipzen A."/>
            <person name="Chen C."/>
            <person name="Yan M."/>
            <person name="Daum C."/>
            <person name="Ng V."/>
            <person name="Clum A."/>
            <person name="Steindorff A."/>
            <person name="Ohm R.A."/>
            <person name="Martin F."/>
            <person name="Silar P."/>
            <person name="Natvig D.O."/>
            <person name="Lalanne C."/>
            <person name="Gautier V."/>
            <person name="Ament-Velasquez S.L."/>
            <person name="Kruys A."/>
            <person name="Hutchinson M.I."/>
            <person name="Powell A.J."/>
            <person name="Barry K."/>
            <person name="Miller A.N."/>
            <person name="Grigoriev I.V."/>
            <person name="Debuchy R."/>
            <person name="Gladieux P."/>
            <person name="Hiltunen Thoren M."/>
            <person name="Johannesson H."/>
        </authorList>
    </citation>
    <scope>NUCLEOTIDE SEQUENCE</scope>
    <source>
        <strain evidence="6">PSN324</strain>
    </source>
</reference>
<evidence type="ECO:0000256" key="4">
    <source>
        <dbReference type="PIRSR" id="PIRSR602401-1"/>
    </source>
</evidence>
<keyword evidence="5" id="KW-1133">Transmembrane helix</keyword>
<proteinExistence type="predicted"/>
<dbReference type="InterPro" id="IPR050121">
    <property type="entry name" value="Cytochrome_P450_monoxygenase"/>
</dbReference>
<feature type="binding site" description="axial binding residue" evidence="4">
    <location>
        <position position="465"/>
    </location>
    <ligand>
        <name>heme</name>
        <dbReference type="ChEBI" id="CHEBI:30413"/>
    </ligand>
    <ligandPart>
        <name>Fe</name>
        <dbReference type="ChEBI" id="CHEBI:18248"/>
    </ligandPart>
</feature>
<evidence type="ECO:0000256" key="3">
    <source>
        <dbReference type="ARBA" id="ARBA00023004"/>
    </source>
</evidence>
<keyword evidence="3 4" id="KW-0408">Iron</keyword>
<dbReference type="SUPFAM" id="SSF48264">
    <property type="entry name" value="Cytochrome P450"/>
    <property type="match status" value="1"/>
</dbReference>
<dbReference type="Pfam" id="PF00067">
    <property type="entry name" value="p450"/>
    <property type="match status" value="1"/>
</dbReference>
<evidence type="ECO:0000256" key="5">
    <source>
        <dbReference type="SAM" id="Phobius"/>
    </source>
</evidence>
<keyword evidence="5" id="KW-0472">Membrane</keyword>
<dbReference type="EMBL" id="MU865154">
    <property type="protein sequence ID" value="KAK4456893.1"/>
    <property type="molecule type" value="Genomic_DNA"/>
</dbReference>
<organism evidence="6 7">
    <name type="scientific">Cladorrhinum samala</name>
    <dbReference type="NCBI Taxonomy" id="585594"/>
    <lineage>
        <taxon>Eukaryota</taxon>
        <taxon>Fungi</taxon>
        <taxon>Dikarya</taxon>
        <taxon>Ascomycota</taxon>
        <taxon>Pezizomycotina</taxon>
        <taxon>Sordariomycetes</taxon>
        <taxon>Sordariomycetidae</taxon>
        <taxon>Sordariales</taxon>
        <taxon>Podosporaceae</taxon>
        <taxon>Cladorrhinum</taxon>
    </lineage>
</organism>
<dbReference type="PANTHER" id="PTHR24305">
    <property type="entry name" value="CYTOCHROME P450"/>
    <property type="match status" value="1"/>
</dbReference>
<dbReference type="PRINTS" id="PR00385">
    <property type="entry name" value="P450"/>
</dbReference>
<keyword evidence="5" id="KW-0812">Transmembrane</keyword>
<name>A0AAV9H8W9_9PEZI</name>
<sequence>MQRLRCGDKFATMAPTTTLITTSLLIVVTYQFLHAIYNVYFHPLSRIPGPRSWAASRIPFVRALLKGTIVHDFQKLHKQYGPVLRIAPDEVTFADPDAYNDILQTRSGSTPFLKDHIWWNRQPGQPESLLSAIDPDYHARMRKALTPGFTPRALKAQEQFIHRYADLLVERLREKAASSKAENGRVELDIWPWLNFTTFDIFGDLGFGESFNCLQDSKYHPWIALLFKSVEAATWVASARFYPWLEWALMKCIPPSLKKMQKDHYQQIVDKVRRRLNYEMERPDIMSSMIRKNDGENDGLALPLDEINVTFMILVTAGSETTATALGGIMNYLTQNPEVLERVQDEVRQEFKQGGESEISLDSLQSLRYLSAVITEGLRLCTPIPWVLPRRVPQGGGTVCGVRLPGGTPVSIQAYTINRDPKLWHRSESFLPERWLADASNDLSSPFFSDARHALQPFTVGPRNCLGQNLAWAEMRLILAKLLWNFEFTPHSDASKRLQWEDLRTFLLVEKKPIYVGLRLRQ</sequence>
<evidence type="ECO:0000313" key="7">
    <source>
        <dbReference type="Proteomes" id="UP001321749"/>
    </source>
</evidence>
<comment type="cofactor">
    <cofactor evidence="4">
        <name>heme</name>
        <dbReference type="ChEBI" id="CHEBI:30413"/>
    </cofactor>
</comment>
<dbReference type="InterPro" id="IPR001128">
    <property type="entry name" value="Cyt_P450"/>
</dbReference>
<evidence type="ECO:0000313" key="6">
    <source>
        <dbReference type="EMBL" id="KAK4456893.1"/>
    </source>
</evidence>
<evidence type="ECO:0000256" key="1">
    <source>
        <dbReference type="ARBA" id="ARBA00022617"/>
    </source>
</evidence>
<dbReference type="AlphaFoldDB" id="A0AAV9H8W9"/>
<reference evidence="6" key="2">
    <citation type="submission" date="2023-06" db="EMBL/GenBank/DDBJ databases">
        <authorList>
            <consortium name="Lawrence Berkeley National Laboratory"/>
            <person name="Mondo S.J."/>
            <person name="Hensen N."/>
            <person name="Bonometti L."/>
            <person name="Westerberg I."/>
            <person name="Brannstrom I.O."/>
            <person name="Guillou S."/>
            <person name="Cros-Aarteil S."/>
            <person name="Calhoun S."/>
            <person name="Haridas S."/>
            <person name="Kuo A."/>
            <person name="Pangilinan J."/>
            <person name="Riley R."/>
            <person name="Labutti K."/>
            <person name="Andreopoulos B."/>
            <person name="Lipzen A."/>
            <person name="Chen C."/>
            <person name="Yanf M."/>
            <person name="Daum C."/>
            <person name="Ng V."/>
            <person name="Clum A."/>
            <person name="Steindorff A."/>
            <person name="Ohm R."/>
            <person name="Martin F."/>
            <person name="Silar P."/>
            <person name="Natvig D."/>
            <person name="Lalanne C."/>
            <person name="Gautier V."/>
            <person name="Ament-Velasquez S.L."/>
            <person name="Kruys A."/>
            <person name="Hutchinson M.I."/>
            <person name="Powell A.J."/>
            <person name="Barry K."/>
            <person name="Miller A.N."/>
            <person name="Grigoriev I.V."/>
            <person name="Debuchy R."/>
            <person name="Gladieux P."/>
            <person name="Thoren M.H."/>
            <person name="Johannesson H."/>
        </authorList>
    </citation>
    <scope>NUCLEOTIDE SEQUENCE</scope>
    <source>
        <strain evidence="6">PSN324</strain>
    </source>
</reference>
<keyword evidence="2 4" id="KW-0479">Metal-binding</keyword>
<keyword evidence="1 4" id="KW-0349">Heme</keyword>
<dbReference type="PRINTS" id="PR00463">
    <property type="entry name" value="EP450I"/>
</dbReference>